<dbReference type="GO" id="GO:0031514">
    <property type="term" value="C:motile cilium"/>
    <property type="evidence" value="ECO:0007669"/>
    <property type="project" value="TreeGrafter"/>
</dbReference>
<dbReference type="InterPro" id="IPR055325">
    <property type="entry name" value="CF161"/>
</dbReference>
<evidence type="ECO:0000313" key="1">
    <source>
        <dbReference type="EMBL" id="CAL5139137.1"/>
    </source>
</evidence>
<proteinExistence type="predicted"/>
<dbReference type="Proteomes" id="UP001497525">
    <property type="component" value="Unassembled WGS sequence"/>
</dbReference>
<dbReference type="PANTHER" id="PTHR24274:SF1">
    <property type="entry name" value="CILIA- AND FLAGELLA-ASSOCIATED PROTEIN 161"/>
    <property type="match status" value="1"/>
</dbReference>
<dbReference type="AlphaFoldDB" id="A0AAV2TNX2"/>
<organism evidence="1 2">
    <name type="scientific">Calicophoron daubneyi</name>
    <name type="common">Rumen fluke</name>
    <name type="synonym">Paramphistomum daubneyi</name>
    <dbReference type="NCBI Taxonomy" id="300641"/>
    <lineage>
        <taxon>Eukaryota</taxon>
        <taxon>Metazoa</taxon>
        <taxon>Spiralia</taxon>
        <taxon>Lophotrochozoa</taxon>
        <taxon>Platyhelminthes</taxon>
        <taxon>Trematoda</taxon>
        <taxon>Digenea</taxon>
        <taxon>Plagiorchiida</taxon>
        <taxon>Pronocephalata</taxon>
        <taxon>Paramphistomoidea</taxon>
        <taxon>Paramphistomidae</taxon>
        <taxon>Calicophoron</taxon>
    </lineage>
</organism>
<name>A0AAV2TNX2_CALDB</name>
<reference evidence="1" key="1">
    <citation type="submission" date="2024-06" db="EMBL/GenBank/DDBJ databases">
        <authorList>
            <person name="Liu X."/>
            <person name="Lenzi L."/>
            <person name="Haldenby T S."/>
            <person name="Uol C."/>
        </authorList>
    </citation>
    <scope>NUCLEOTIDE SEQUENCE</scope>
</reference>
<comment type="caution">
    <text evidence="1">The sequence shown here is derived from an EMBL/GenBank/DDBJ whole genome shotgun (WGS) entry which is preliminary data.</text>
</comment>
<dbReference type="GO" id="GO:0060271">
    <property type="term" value="P:cilium assembly"/>
    <property type="evidence" value="ECO:0007669"/>
    <property type="project" value="TreeGrafter"/>
</dbReference>
<evidence type="ECO:0000313" key="2">
    <source>
        <dbReference type="Proteomes" id="UP001497525"/>
    </source>
</evidence>
<dbReference type="PANTHER" id="PTHR24274">
    <property type="entry name" value="CILIA- AND FLAGELLA-ASSOCIATED PROTEIN 161"/>
    <property type="match status" value="1"/>
</dbReference>
<gene>
    <name evidence="1" type="ORF">CDAUBV1_LOCUS14180</name>
</gene>
<dbReference type="Pfam" id="PF24569">
    <property type="entry name" value="CFAP161"/>
    <property type="match status" value="1"/>
</dbReference>
<protein>
    <submittedName>
        <fullName evidence="1">Uncharacterized protein</fullName>
    </submittedName>
</protein>
<sequence length="329" mass="36670">MAHVRTYSPGVLVGNWWEERILRSEERNNIADRVKTAANIDSSIRNLSSAKCTSFTSDPCPMDGNLRCGSAVQIINSGASPFYQRIGLASPRNPHVIALAITNSERFAALAAADSKNILEKLINEDAVKVVASPSIEPSSRNVFVVESCCSQNSSHVLRYGEAVTFCLLPNIDGYDSDEKTRLYLATDLVRIGDPVLREGAQPLFFEMNEPTFASQWRIEAESTRMKHELEGRPIKLDEKLIIRHTRTNKPLALEDKWILPNFFGHDVGVSANAYFDSHKAELDVNLWCLCSARQRGISRGYSESNQQTQPVIAENTALECDVAKQRTQ</sequence>
<accession>A0AAV2TNX2</accession>
<dbReference type="EMBL" id="CAXLJL010000589">
    <property type="protein sequence ID" value="CAL5139137.1"/>
    <property type="molecule type" value="Genomic_DNA"/>
</dbReference>